<evidence type="ECO:0000256" key="8">
    <source>
        <dbReference type="ARBA" id="ARBA00022989"/>
    </source>
</evidence>
<evidence type="ECO:0000256" key="6">
    <source>
        <dbReference type="ARBA" id="ARBA00022826"/>
    </source>
</evidence>
<keyword evidence="5" id="KW-0812">Transmembrane</keyword>
<organism evidence="12 13">
    <name type="scientific">Paramuricea clavata</name>
    <name type="common">Red gorgonian</name>
    <name type="synonym">Violescent sea-whip</name>
    <dbReference type="NCBI Taxonomy" id="317549"/>
    <lineage>
        <taxon>Eukaryota</taxon>
        <taxon>Metazoa</taxon>
        <taxon>Cnidaria</taxon>
        <taxon>Anthozoa</taxon>
        <taxon>Octocorallia</taxon>
        <taxon>Malacalcyonacea</taxon>
        <taxon>Plexauridae</taxon>
        <taxon>Paramuricea</taxon>
    </lineage>
</organism>
<evidence type="ECO:0000256" key="2">
    <source>
        <dbReference type="ARBA" id="ARBA00005766"/>
    </source>
</evidence>
<keyword evidence="9" id="KW-0406">Ion transport</keyword>
<evidence type="ECO:0000256" key="9">
    <source>
        <dbReference type="ARBA" id="ARBA00023065"/>
    </source>
</evidence>
<sequence>MLGIPLAKPFENSNLILILILIWYLMHFCPLDLFTRLLTFIPIRVALIVLKEVYRIKCILFGLKLAASLFPNAWFVIIAGGSIRGCGSMVLKPFVHQIVGLGTPRIEFHRPTFTTKFSILMSCVFTLQVKGMLNVNLSSLSLIFTVLMLTFQLLFLFTDQTDPLAPLENSLAAIFLRHPDQTASTSGNERKKKSD</sequence>
<evidence type="ECO:0000256" key="10">
    <source>
        <dbReference type="ARBA" id="ARBA00023136"/>
    </source>
</evidence>
<gene>
    <name evidence="12" type="ORF">PACLA_8A027325</name>
</gene>
<accession>A0A6S7FRF0</accession>
<dbReference type="GO" id="GO:0005267">
    <property type="term" value="F:potassium channel activity"/>
    <property type="evidence" value="ECO:0007669"/>
    <property type="project" value="UniProtKB-KW"/>
</dbReference>
<dbReference type="Pfam" id="PF05197">
    <property type="entry name" value="TRIC"/>
    <property type="match status" value="1"/>
</dbReference>
<dbReference type="Proteomes" id="UP001152795">
    <property type="component" value="Unassembled WGS sequence"/>
</dbReference>
<proteinExistence type="inferred from homology"/>
<evidence type="ECO:0000256" key="5">
    <source>
        <dbReference type="ARBA" id="ARBA00022692"/>
    </source>
</evidence>
<keyword evidence="13" id="KW-1185">Reference proteome</keyword>
<protein>
    <submittedName>
        <fullName evidence="12">Trimeric intracellular cation channel type</fullName>
    </submittedName>
</protein>
<dbReference type="PANTHER" id="PTHR12454:SF11">
    <property type="entry name" value="GH25683P"/>
    <property type="match status" value="1"/>
</dbReference>
<reference evidence="12" key="1">
    <citation type="submission" date="2020-04" db="EMBL/GenBank/DDBJ databases">
        <authorList>
            <person name="Alioto T."/>
            <person name="Alioto T."/>
            <person name="Gomez Garrido J."/>
        </authorList>
    </citation>
    <scope>NUCLEOTIDE SEQUENCE</scope>
    <source>
        <strain evidence="12">A484AB</strain>
    </source>
</reference>
<comment type="similarity">
    <text evidence="2">Belongs to the TMEM38 family.</text>
</comment>
<comment type="caution">
    <text evidence="12">The sequence shown here is derived from an EMBL/GenBank/DDBJ whole genome shotgun (WGS) entry which is preliminary data.</text>
</comment>
<name>A0A6S7FRF0_PARCT</name>
<dbReference type="GO" id="GO:0012505">
    <property type="term" value="C:endomembrane system"/>
    <property type="evidence" value="ECO:0007669"/>
    <property type="project" value="UniProtKB-SubCell"/>
</dbReference>
<dbReference type="GO" id="GO:0042802">
    <property type="term" value="F:identical protein binding"/>
    <property type="evidence" value="ECO:0007669"/>
    <property type="project" value="InterPro"/>
</dbReference>
<dbReference type="PANTHER" id="PTHR12454">
    <property type="entry name" value="TRIMERIC INTRACELLULAR CATION CHANNEL"/>
    <property type="match status" value="1"/>
</dbReference>
<keyword evidence="6" id="KW-0631">Potassium channel</keyword>
<dbReference type="AlphaFoldDB" id="A0A6S7FRF0"/>
<keyword evidence="8" id="KW-1133">Transmembrane helix</keyword>
<evidence type="ECO:0000256" key="11">
    <source>
        <dbReference type="ARBA" id="ARBA00023303"/>
    </source>
</evidence>
<evidence type="ECO:0000256" key="4">
    <source>
        <dbReference type="ARBA" id="ARBA00022538"/>
    </source>
</evidence>
<evidence type="ECO:0000313" key="13">
    <source>
        <dbReference type="Proteomes" id="UP001152795"/>
    </source>
</evidence>
<keyword evidence="11" id="KW-0407">Ion channel</keyword>
<dbReference type="GO" id="GO:0016020">
    <property type="term" value="C:membrane"/>
    <property type="evidence" value="ECO:0007669"/>
    <property type="project" value="InterPro"/>
</dbReference>
<evidence type="ECO:0000256" key="3">
    <source>
        <dbReference type="ARBA" id="ARBA00022448"/>
    </source>
</evidence>
<keyword evidence="4" id="KW-0633">Potassium transport</keyword>
<keyword evidence="3" id="KW-0813">Transport</keyword>
<keyword evidence="10" id="KW-0472">Membrane</keyword>
<evidence type="ECO:0000256" key="7">
    <source>
        <dbReference type="ARBA" id="ARBA00022958"/>
    </source>
</evidence>
<keyword evidence="7" id="KW-0630">Potassium</keyword>
<evidence type="ECO:0000256" key="1">
    <source>
        <dbReference type="ARBA" id="ARBA00004127"/>
    </source>
</evidence>
<dbReference type="InterPro" id="IPR007866">
    <property type="entry name" value="TRIC_channel"/>
</dbReference>
<comment type="subcellular location">
    <subcellularLocation>
        <location evidence="1">Endomembrane system</location>
        <topology evidence="1">Multi-pass membrane protein</topology>
    </subcellularLocation>
</comment>
<dbReference type="EMBL" id="CACRXK020000125">
    <property type="protein sequence ID" value="CAB3978559.1"/>
    <property type="molecule type" value="Genomic_DNA"/>
</dbReference>
<dbReference type="OrthoDB" id="195817at2759"/>
<evidence type="ECO:0000313" key="12">
    <source>
        <dbReference type="EMBL" id="CAB3978559.1"/>
    </source>
</evidence>